<dbReference type="EMBL" id="AZBU02000001">
    <property type="protein sequence ID" value="TMS33947.1"/>
    <property type="molecule type" value="Genomic_DNA"/>
</dbReference>
<sequence>MLQTIKYDFTCRAKYTQSEDERTASSPTSTPHASGFSFPTEITFVVVMMRETSRRLLRNYCERFEVLRQTLHSAPTNDTNS</sequence>
<evidence type="ECO:0000313" key="1">
    <source>
        <dbReference type="EMBL" id="TMS33947.1"/>
    </source>
</evidence>
<keyword evidence="2" id="KW-1185">Reference proteome</keyword>
<dbReference type="EMBL" id="CM016762">
    <property type="protein sequence ID" value="TMS33947.1"/>
    <property type="molecule type" value="Genomic_DNA"/>
</dbReference>
<reference evidence="1 2" key="2">
    <citation type="journal article" date="2019" name="G3 (Bethesda)">
        <title>Hybrid Assembly of the Genome of the Entomopathogenic Nematode Steinernema carpocapsae Identifies the X-Chromosome.</title>
        <authorList>
            <person name="Serra L."/>
            <person name="Macchietto M."/>
            <person name="Macias-Munoz A."/>
            <person name="McGill C.J."/>
            <person name="Rodriguez I.M."/>
            <person name="Rodriguez B."/>
            <person name="Murad R."/>
            <person name="Mortazavi A."/>
        </authorList>
    </citation>
    <scope>NUCLEOTIDE SEQUENCE [LARGE SCALE GENOMIC DNA]</scope>
    <source>
        <strain evidence="1 2">ALL</strain>
    </source>
</reference>
<protein>
    <submittedName>
        <fullName evidence="1">Uncharacterized protein</fullName>
    </submittedName>
</protein>
<gene>
    <name evidence="1" type="ORF">L596_001625</name>
</gene>
<name>A0A4U8UPE5_STECR</name>
<comment type="caution">
    <text evidence="1">The sequence shown here is derived from an EMBL/GenBank/DDBJ whole genome shotgun (WGS) entry which is preliminary data.</text>
</comment>
<organism evidence="1 2">
    <name type="scientific">Steinernema carpocapsae</name>
    <name type="common">Entomopathogenic nematode</name>
    <dbReference type="NCBI Taxonomy" id="34508"/>
    <lineage>
        <taxon>Eukaryota</taxon>
        <taxon>Metazoa</taxon>
        <taxon>Ecdysozoa</taxon>
        <taxon>Nematoda</taxon>
        <taxon>Chromadorea</taxon>
        <taxon>Rhabditida</taxon>
        <taxon>Tylenchina</taxon>
        <taxon>Panagrolaimomorpha</taxon>
        <taxon>Strongyloidoidea</taxon>
        <taxon>Steinernematidae</taxon>
        <taxon>Steinernema</taxon>
    </lineage>
</organism>
<proteinExistence type="predicted"/>
<accession>A0A4U8UPE5</accession>
<reference evidence="1 2" key="1">
    <citation type="journal article" date="2015" name="Genome Biol.">
        <title>Comparative genomics of Steinernema reveals deeply conserved gene regulatory networks.</title>
        <authorList>
            <person name="Dillman A.R."/>
            <person name="Macchietto M."/>
            <person name="Porter C.F."/>
            <person name="Rogers A."/>
            <person name="Williams B."/>
            <person name="Antoshechkin I."/>
            <person name="Lee M.M."/>
            <person name="Goodwin Z."/>
            <person name="Lu X."/>
            <person name="Lewis E.E."/>
            <person name="Goodrich-Blair H."/>
            <person name="Stock S.P."/>
            <person name="Adams B.J."/>
            <person name="Sternberg P.W."/>
            <person name="Mortazavi A."/>
        </authorList>
    </citation>
    <scope>NUCLEOTIDE SEQUENCE [LARGE SCALE GENOMIC DNA]</scope>
    <source>
        <strain evidence="1 2">ALL</strain>
    </source>
</reference>
<evidence type="ECO:0000313" key="2">
    <source>
        <dbReference type="Proteomes" id="UP000298663"/>
    </source>
</evidence>
<dbReference type="AlphaFoldDB" id="A0A4U8UPE5"/>
<dbReference type="Proteomes" id="UP000298663">
    <property type="component" value="Chromosome X"/>
</dbReference>